<dbReference type="Gene3D" id="3.30.70.2190">
    <property type="match status" value="1"/>
</dbReference>
<dbReference type="GO" id="GO:0004458">
    <property type="term" value="F:D-lactate dehydrogenase (cytochrome) activity"/>
    <property type="evidence" value="ECO:0007669"/>
    <property type="project" value="UniProtKB-EC"/>
</dbReference>
<dbReference type="InterPro" id="IPR036318">
    <property type="entry name" value="FAD-bd_PCMH-like_sf"/>
</dbReference>
<accession>A0A409YJE3</accession>
<sequence length="1010" mass="111947">MFLSRSICAPALRRAAFSTAPSSLSPVTEHDIAHFANFLQPSSIISTLSPRPSPPDELEPYNNDWMGKYLGRSTTVLKPKTTHEVSEILKWCNQRRIGVVPQGGNTGLVGGSVPLNNEIILSLSNLNKVRSFDPVSGILVADAGCILQSLTDYVAPHNHIMPVDLGAKGSCQIGGNVATNAGGLRLLRYGSLHGTVLGLEVVLPDGTILDQLTTLRKDNTGYDLKQLFIGAEGTLGVITGVSILTPPAPQASNNVILALPSFDNVLPLYQTVKRQLSEILSAFEFIDRTAYDLAVKHGQGRALSDEDVEGAACFVLVETSGGRREHDEEKLNDLLESLLTAEKPLINTGVLSQSPAQFSSLWALREGVTEAVSKEGKPYKYDISVPLSTFQSVVDDTREHLRSKGLLHDKAVKYVIGYGHVGDGNLHLNVIADQYLPEIESALEPYIYEVVASLRGSISAEHGIGAMKTHALQYSKSPVAIELMKKIKHVFDPNGIMNPGKPIFQDSNGLAVKFFIQKDLPQEVQAELCETITSPSTFQSLGGRVEAKVPRQGYILVQPGTAEEERLRLCWTSSDRPDRHFVPYTYVEACKMAGMQLKQIFTENGAPIPMHIHPSIANINARSTLSSRIMHSGGDPHASAQSAKVILADPNTEVFDHLVKTYQGVPDKYIESYLWVKKCIEKGAVVYTPLVYKNPGGRRPGEERTQFTEEDEEHLCQWIAAKIPYKETGGRTGNRLYQQLCDLSSDPEYAWVTRHTWQSWRERYKKNSGRLDAMIARIVEQKKPMLGEKGQYGYVRQSEEKPKRGRKKKEKQEEYPMHPHNEFGDPGIPMGPGHMVPFGHPMHGEHNLNMAIQALSNAYPAILPAPSASPLDRSVVRKSPAEEELEDSEESPEWAVRIGNAPPPSWSTKRKADDEGEGEDANAEKRPRLAEELMHSHELHNPPEQPTLPTATLLAIANLHVIDQTIREIARNFRFTVEEVQEYYDKCGDMASTRTRFQRMREELSAKFPL</sequence>
<feature type="region of interest" description="Disordered" evidence="7">
    <location>
        <begin position="789"/>
        <end position="822"/>
    </location>
</feature>
<evidence type="ECO:0000256" key="2">
    <source>
        <dbReference type="ARBA" id="ARBA00008000"/>
    </source>
</evidence>
<evidence type="ECO:0000313" key="9">
    <source>
        <dbReference type="EMBL" id="PPR03159.1"/>
    </source>
</evidence>
<dbReference type="SUPFAM" id="SSF55103">
    <property type="entry name" value="FAD-linked oxidases, C-terminal domain"/>
    <property type="match status" value="1"/>
</dbReference>
<dbReference type="FunFam" id="3.30.70.2190:FF:000001">
    <property type="entry name" value="D-2-hydroxyglutarate dehydrogenase mitochondrial"/>
    <property type="match status" value="1"/>
</dbReference>
<dbReference type="InterPro" id="IPR016164">
    <property type="entry name" value="FAD-linked_Oxase-like_C"/>
</dbReference>
<dbReference type="Gene3D" id="1.10.45.10">
    <property type="entry name" value="Vanillyl-alcohol Oxidase, Chain A, domain 4"/>
    <property type="match status" value="1"/>
</dbReference>
<dbReference type="PANTHER" id="PTHR43716">
    <property type="entry name" value="D-2-HYDROXYGLUTARATE DEHYDROGENASE, MITOCHONDRIAL"/>
    <property type="match status" value="1"/>
</dbReference>
<dbReference type="PROSITE" id="PS51387">
    <property type="entry name" value="FAD_PCMH"/>
    <property type="match status" value="1"/>
</dbReference>
<feature type="domain" description="FAD-binding PCMH-type" evidence="8">
    <location>
        <begin position="69"/>
        <end position="248"/>
    </location>
</feature>
<dbReference type="OrthoDB" id="5332616at2759"/>
<evidence type="ECO:0000256" key="4">
    <source>
        <dbReference type="ARBA" id="ARBA00022827"/>
    </source>
</evidence>
<proteinExistence type="inferred from homology"/>
<keyword evidence="10" id="KW-1185">Reference proteome</keyword>
<dbReference type="Gene3D" id="3.30.70.2740">
    <property type="match status" value="1"/>
</dbReference>
<evidence type="ECO:0000256" key="3">
    <source>
        <dbReference type="ARBA" id="ARBA00022630"/>
    </source>
</evidence>
<dbReference type="InterPro" id="IPR006094">
    <property type="entry name" value="Oxid_FAD_bind_N"/>
</dbReference>
<dbReference type="InterPro" id="IPR016167">
    <property type="entry name" value="FAD-bd_PCMH_sub1"/>
</dbReference>
<dbReference type="FunFam" id="3.30.43.10:FF:000011">
    <property type="entry name" value="D-lactate dehydrogenase (Cytochrome)"/>
    <property type="match status" value="1"/>
</dbReference>
<organism evidence="9 10">
    <name type="scientific">Gymnopilus dilepis</name>
    <dbReference type="NCBI Taxonomy" id="231916"/>
    <lineage>
        <taxon>Eukaryota</taxon>
        <taxon>Fungi</taxon>
        <taxon>Dikarya</taxon>
        <taxon>Basidiomycota</taxon>
        <taxon>Agaricomycotina</taxon>
        <taxon>Agaricomycetes</taxon>
        <taxon>Agaricomycetidae</taxon>
        <taxon>Agaricales</taxon>
        <taxon>Agaricineae</taxon>
        <taxon>Hymenogastraceae</taxon>
        <taxon>Gymnopilus</taxon>
    </lineage>
</organism>
<keyword evidence="5" id="KW-0560">Oxidoreductase</keyword>
<dbReference type="Proteomes" id="UP000284706">
    <property type="component" value="Unassembled WGS sequence"/>
</dbReference>
<dbReference type="Gene3D" id="3.30.43.10">
    <property type="entry name" value="Uridine Diphospho-n-acetylenolpyruvylglucosamine Reductase, domain 2"/>
    <property type="match status" value="1"/>
</dbReference>
<dbReference type="Pfam" id="PF02913">
    <property type="entry name" value="FAD-oxidase_C"/>
    <property type="match status" value="1"/>
</dbReference>
<dbReference type="InterPro" id="IPR016169">
    <property type="entry name" value="FAD-bd_PCMH_sub2"/>
</dbReference>
<gene>
    <name evidence="9" type="ORF">CVT26_008010</name>
</gene>
<keyword evidence="3" id="KW-0285">Flavoprotein</keyword>
<dbReference type="Gene3D" id="1.10.10.60">
    <property type="entry name" value="Homeodomain-like"/>
    <property type="match status" value="1"/>
</dbReference>
<dbReference type="SUPFAM" id="SSF56176">
    <property type="entry name" value="FAD-binding/transporter-associated domain-like"/>
    <property type="match status" value="1"/>
</dbReference>
<name>A0A409YJE3_9AGAR</name>
<reference evidence="9 10" key="1">
    <citation type="journal article" date="2018" name="Evol. Lett.">
        <title>Horizontal gene cluster transfer increased hallucinogenic mushroom diversity.</title>
        <authorList>
            <person name="Reynolds H.T."/>
            <person name="Vijayakumar V."/>
            <person name="Gluck-Thaler E."/>
            <person name="Korotkin H.B."/>
            <person name="Matheny P.B."/>
            <person name="Slot J.C."/>
        </authorList>
    </citation>
    <scope>NUCLEOTIDE SEQUENCE [LARGE SCALE GENOMIC DNA]</scope>
    <source>
        <strain evidence="9 10">SRW20</strain>
    </source>
</reference>
<dbReference type="STRING" id="231916.A0A409YJE3"/>
<feature type="compositionally biased region" description="Acidic residues" evidence="7">
    <location>
        <begin position="882"/>
        <end position="892"/>
    </location>
</feature>
<dbReference type="InterPro" id="IPR016171">
    <property type="entry name" value="Vanillyl_alc_oxidase_C-sub2"/>
</dbReference>
<dbReference type="Gene3D" id="3.30.465.10">
    <property type="match status" value="1"/>
</dbReference>
<dbReference type="EMBL" id="NHYE01000767">
    <property type="protein sequence ID" value="PPR03159.1"/>
    <property type="molecule type" value="Genomic_DNA"/>
</dbReference>
<dbReference type="PANTHER" id="PTHR43716:SF1">
    <property type="entry name" value="D-2-HYDROXYGLUTARATE DEHYDROGENASE, MITOCHONDRIAL"/>
    <property type="match status" value="1"/>
</dbReference>
<dbReference type="AlphaFoldDB" id="A0A409YJE3"/>
<dbReference type="InterPro" id="IPR004113">
    <property type="entry name" value="FAD-bd_oxidored_4_C"/>
</dbReference>
<evidence type="ECO:0000313" key="10">
    <source>
        <dbReference type="Proteomes" id="UP000284706"/>
    </source>
</evidence>
<dbReference type="InterPro" id="IPR016166">
    <property type="entry name" value="FAD-bd_PCMH"/>
</dbReference>
<feature type="region of interest" description="Disordered" evidence="7">
    <location>
        <begin position="865"/>
        <end position="924"/>
    </location>
</feature>
<dbReference type="InterPro" id="IPR009057">
    <property type="entry name" value="Homeodomain-like_sf"/>
</dbReference>
<comment type="similarity">
    <text evidence="2">Belongs to the FAD-binding oxidoreductase/transferase type 4 family.</text>
</comment>
<dbReference type="GO" id="GO:0005739">
    <property type="term" value="C:mitochondrion"/>
    <property type="evidence" value="ECO:0007669"/>
    <property type="project" value="TreeGrafter"/>
</dbReference>
<comment type="caution">
    <text evidence="9">The sequence shown here is derived from an EMBL/GenBank/DDBJ whole genome shotgun (WGS) entry which is preliminary data.</text>
</comment>
<dbReference type="InParanoid" id="A0A409YJE3"/>
<dbReference type="Pfam" id="PF08914">
    <property type="entry name" value="Myb_Rap1"/>
    <property type="match status" value="1"/>
</dbReference>
<evidence type="ECO:0000259" key="8">
    <source>
        <dbReference type="PROSITE" id="PS51387"/>
    </source>
</evidence>
<dbReference type="InterPro" id="IPR051264">
    <property type="entry name" value="FAD-oxidored/transferase_4"/>
</dbReference>
<dbReference type="GO" id="GO:0071949">
    <property type="term" value="F:FAD binding"/>
    <property type="evidence" value="ECO:0007669"/>
    <property type="project" value="InterPro"/>
</dbReference>
<evidence type="ECO:0000256" key="7">
    <source>
        <dbReference type="SAM" id="MobiDB-lite"/>
    </source>
</evidence>
<dbReference type="CDD" id="cd11655">
    <property type="entry name" value="rap1_myb-like"/>
    <property type="match status" value="1"/>
</dbReference>
<evidence type="ECO:0000256" key="6">
    <source>
        <dbReference type="ARBA" id="ARBA00051436"/>
    </source>
</evidence>
<dbReference type="SUPFAM" id="SSF46689">
    <property type="entry name" value="Homeodomain-like"/>
    <property type="match status" value="1"/>
</dbReference>
<keyword evidence="4" id="KW-0274">FAD</keyword>
<dbReference type="InterPro" id="IPR015010">
    <property type="entry name" value="TERF2IP_Myb"/>
</dbReference>
<comment type="catalytic activity">
    <reaction evidence="6">
        <text>(R)-lactate + 2 Fe(III)-[cytochrome c] = 2 Fe(II)-[cytochrome c] + pyruvate + 2 H(+)</text>
        <dbReference type="Rhea" id="RHEA:13521"/>
        <dbReference type="Rhea" id="RHEA-COMP:10350"/>
        <dbReference type="Rhea" id="RHEA-COMP:14399"/>
        <dbReference type="ChEBI" id="CHEBI:15361"/>
        <dbReference type="ChEBI" id="CHEBI:15378"/>
        <dbReference type="ChEBI" id="CHEBI:16004"/>
        <dbReference type="ChEBI" id="CHEBI:29033"/>
        <dbReference type="ChEBI" id="CHEBI:29034"/>
        <dbReference type="EC" id="1.1.2.4"/>
    </reaction>
</comment>
<comment type="cofactor">
    <cofactor evidence="1">
        <name>FAD</name>
        <dbReference type="ChEBI" id="CHEBI:57692"/>
    </cofactor>
</comment>
<protein>
    <recommendedName>
        <fullName evidence="8">FAD-binding PCMH-type domain-containing protein</fullName>
    </recommendedName>
</protein>
<evidence type="ECO:0000256" key="1">
    <source>
        <dbReference type="ARBA" id="ARBA00001974"/>
    </source>
</evidence>
<dbReference type="Pfam" id="PF01565">
    <property type="entry name" value="FAD_binding_4"/>
    <property type="match status" value="1"/>
</dbReference>
<dbReference type="FunFam" id="3.30.465.10:FF:000053">
    <property type="entry name" value="D-lactate dehydrogenase (Cytochrome), putative"/>
    <property type="match status" value="1"/>
</dbReference>
<feature type="compositionally biased region" description="Basic and acidic residues" evidence="7">
    <location>
        <begin position="810"/>
        <end position="822"/>
    </location>
</feature>
<evidence type="ECO:0000256" key="5">
    <source>
        <dbReference type="ARBA" id="ARBA00023002"/>
    </source>
</evidence>
<dbReference type="FunFam" id="1.10.45.10:FF:000001">
    <property type="entry name" value="D-lactate dehydrogenase mitochondrial"/>
    <property type="match status" value="1"/>
</dbReference>